<dbReference type="RefSeq" id="XP_070892919.1">
    <property type="nucleotide sequence ID" value="XM_071042055.1"/>
</dbReference>
<reference evidence="1 2" key="1">
    <citation type="submission" date="2024-07" db="EMBL/GenBank/DDBJ databases">
        <title>Section-level genome sequencing and comparative genomics of Aspergillus sections Usti and Cavernicolus.</title>
        <authorList>
            <consortium name="Lawrence Berkeley National Laboratory"/>
            <person name="Nybo J.L."/>
            <person name="Vesth T.C."/>
            <person name="Theobald S."/>
            <person name="Frisvad J.C."/>
            <person name="Larsen T.O."/>
            <person name="Kjaerboelling I."/>
            <person name="Rothschild-Mancinelli K."/>
            <person name="Lyhne E.K."/>
            <person name="Kogle M.E."/>
            <person name="Barry K."/>
            <person name="Clum A."/>
            <person name="Na H."/>
            <person name="Ledsgaard L."/>
            <person name="Lin J."/>
            <person name="Lipzen A."/>
            <person name="Kuo A."/>
            <person name="Riley R."/>
            <person name="Mondo S."/>
            <person name="LaButti K."/>
            <person name="Haridas S."/>
            <person name="Pangalinan J."/>
            <person name="Salamov A.A."/>
            <person name="Simmons B.A."/>
            <person name="Magnuson J.K."/>
            <person name="Chen J."/>
            <person name="Drula E."/>
            <person name="Henrissat B."/>
            <person name="Wiebenga A."/>
            <person name="Lubbers R.J."/>
            <person name="Gomes A.C."/>
            <person name="Macurrencykelacurrency M.R."/>
            <person name="Stajich J."/>
            <person name="Grigoriev I.V."/>
            <person name="Mortensen U.H."/>
            <person name="De vries R.P."/>
            <person name="Baker S.E."/>
            <person name="Andersen M.R."/>
        </authorList>
    </citation>
    <scope>NUCLEOTIDE SEQUENCE [LARGE SCALE GENOMIC DNA]</scope>
    <source>
        <strain evidence="1 2">CBS 756.74</strain>
    </source>
</reference>
<keyword evidence="2" id="KW-1185">Reference proteome</keyword>
<evidence type="ECO:0000313" key="1">
    <source>
        <dbReference type="EMBL" id="KAL2838221.1"/>
    </source>
</evidence>
<evidence type="ECO:0000313" key="2">
    <source>
        <dbReference type="Proteomes" id="UP001610444"/>
    </source>
</evidence>
<sequence>MNGERNKFESSVCRVYSVVSSALLGTFRPEGSFTTVSISSGFTTTKISTLLLSFCSFDPLIQFHHHFLKVCSSTCIARSVLFNRVGDLCGKKIHWALVLELLHCGMNVLECGFKMSIDLRFETLERSQEVSLVVHNVVSTVPERSCPVDFGRGAPICVLAPTLITRNRCG</sequence>
<proteinExistence type="predicted"/>
<gene>
    <name evidence="1" type="ORF">BJX68DRAFT_249150</name>
</gene>
<name>A0ABR4JDV2_9EURO</name>
<accession>A0ABR4JDV2</accession>
<dbReference type="EMBL" id="JBFXLR010000087">
    <property type="protein sequence ID" value="KAL2838221.1"/>
    <property type="molecule type" value="Genomic_DNA"/>
</dbReference>
<organism evidence="1 2">
    <name type="scientific">Aspergillus pseudodeflectus</name>
    <dbReference type="NCBI Taxonomy" id="176178"/>
    <lineage>
        <taxon>Eukaryota</taxon>
        <taxon>Fungi</taxon>
        <taxon>Dikarya</taxon>
        <taxon>Ascomycota</taxon>
        <taxon>Pezizomycotina</taxon>
        <taxon>Eurotiomycetes</taxon>
        <taxon>Eurotiomycetidae</taxon>
        <taxon>Eurotiales</taxon>
        <taxon>Aspergillaceae</taxon>
        <taxon>Aspergillus</taxon>
        <taxon>Aspergillus subgen. Nidulantes</taxon>
    </lineage>
</organism>
<dbReference type="GeneID" id="98157219"/>
<comment type="caution">
    <text evidence="1">The sequence shown here is derived from an EMBL/GenBank/DDBJ whole genome shotgun (WGS) entry which is preliminary data.</text>
</comment>
<dbReference type="Proteomes" id="UP001610444">
    <property type="component" value="Unassembled WGS sequence"/>
</dbReference>
<protein>
    <submittedName>
        <fullName evidence="1">Uncharacterized protein</fullName>
    </submittedName>
</protein>